<comment type="caution">
    <text evidence="1">The sequence shown here is derived from an EMBL/GenBank/DDBJ whole genome shotgun (WGS) entry which is preliminary data.</text>
</comment>
<sequence length="89" mass="10235">MLSSFGVDIDSVDGFGRITIEGSKDLIKVLQQIELKEWKPEDLLPYTKEGEYYASKYSIYLLKELQDGIHIAHEINISATLDYLNSFEF</sequence>
<reference evidence="1 2" key="1">
    <citation type="submission" date="2017-01" db="EMBL/GenBank/DDBJ databases">
        <authorList>
            <person name="Varghese N."/>
            <person name="Submissions S."/>
        </authorList>
    </citation>
    <scope>NUCLEOTIDE SEQUENCE [LARGE SCALE GENOMIC DNA]</scope>
    <source>
        <strain evidence="1 2">RUG2-6</strain>
    </source>
</reference>
<name>A0A9X8R417_9BACI</name>
<accession>A0A9X8R417</accession>
<protein>
    <submittedName>
        <fullName evidence="1">Uncharacterized protein</fullName>
    </submittedName>
</protein>
<proteinExistence type="predicted"/>
<organism evidence="1 2">
    <name type="scientific">Peribacillus simplex</name>
    <dbReference type="NCBI Taxonomy" id="1478"/>
    <lineage>
        <taxon>Bacteria</taxon>
        <taxon>Bacillati</taxon>
        <taxon>Bacillota</taxon>
        <taxon>Bacilli</taxon>
        <taxon>Bacillales</taxon>
        <taxon>Bacillaceae</taxon>
        <taxon>Peribacillus</taxon>
    </lineage>
</organism>
<gene>
    <name evidence="1" type="ORF">SAMN05878482_101853</name>
</gene>
<dbReference type="AlphaFoldDB" id="A0A9X8R417"/>
<dbReference type="RefSeq" id="WP_076365347.1">
    <property type="nucleotide sequence ID" value="NZ_FTMX01000001.1"/>
</dbReference>
<dbReference type="Proteomes" id="UP000185829">
    <property type="component" value="Unassembled WGS sequence"/>
</dbReference>
<evidence type="ECO:0000313" key="1">
    <source>
        <dbReference type="EMBL" id="SIQ29195.1"/>
    </source>
</evidence>
<dbReference type="EMBL" id="FTMX01000001">
    <property type="protein sequence ID" value="SIQ29195.1"/>
    <property type="molecule type" value="Genomic_DNA"/>
</dbReference>
<evidence type="ECO:0000313" key="2">
    <source>
        <dbReference type="Proteomes" id="UP000185829"/>
    </source>
</evidence>